<accession>A0A2N5UEH5</accession>
<dbReference type="AlphaFoldDB" id="A0A2N5UEH5"/>
<proteinExistence type="predicted"/>
<name>A0A2N5UEH5_9BASI</name>
<evidence type="ECO:0000313" key="3">
    <source>
        <dbReference type="Proteomes" id="UP000235388"/>
    </source>
</evidence>
<protein>
    <recommendedName>
        <fullName evidence="4">RxLR effector protein</fullName>
    </recommendedName>
</protein>
<gene>
    <name evidence="2" type="ORF">PCANC_16683</name>
</gene>
<comment type="caution">
    <text evidence="2">The sequence shown here is derived from an EMBL/GenBank/DDBJ whole genome shotgun (WGS) entry which is preliminary data.</text>
</comment>
<sequence length="86" mass="9113">MQASLILSCLAFVALSHHVLSTEEVKNVEQVAKQVDPAPIGAKALTTPAEAFTAPAEALPAPAEALSPPAYEFVKRVPNPKERSHN</sequence>
<keyword evidence="1" id="KW-0732">Signal</keyword>
<reference evidence="2 3" key="1">
    <citation type="submission" date="2017-11" db="EMBL/GenBank/DDBJ databases">
        <title>De novo assembly and phasing of dikaryotic genomes from two isolates of Puccinia coronata f. sp. avenae, the causal agent of oat crown rust.</title>
        <authorList>
            <person name="Miller M.E."/>
            <person name="Zhang Y."/>
            <person name="Omidvar V."/>
            <person name="Sperschneider J."/>
            <person name="Schwessinger B."/>
            <person name="Raley C."/>
            <person name="Palmer J.M."/>
            <person name="Garnica D."/>
            <person name="Upadhyaya N."/>
            <person name="Rathjen J."/>
            <person name="Taylor J.M."/>
            <person name="Park R.F."/>
            <person name="Dodds P.N."/>
            <person name="Hirsch C.D."/>
            <person name="Kianian S.F."/>
            <person name="Figueroa M."/>
        </authorList>
    </citation>
    <scope>NUCLEOTIDE SEQUENCE [LARGE SCALE GENOMIC DNA]</scope>
    <source>
        <strain evidence="2">12NC29</strain>
    </source>
</reference>
<feature type="chain" id="PRO_5014840383" description="RxLR effector protein" evidence="1">
    <location>
        <begin position="22"/>
        <end position="86"/>
    </location>
</feature>
<evidence type="ECO:0000256" key="1">
    <source>
        <dbReference type="SAM" id="SignalP"/>
    </source>
</evidence>
<evidence type="ECO:0000313" key="2">
    <source>
        <dbReference type="EMBL" id="PLW36137.1"/>
    </source>
</evidence>
<keyword evidence="3" id="KW-1185">Reference proteome</keyword>
<evidence type="ECO:0008006" key="4">
    <source>
        <dbReference type="Google" id="ProtNLM"/>
    </source>
</evidence>
<dbReference type="Proteomes" id="UP000235388">
    <property type="component" value="Unassembled WGS sequence"/>
</dbReference>
<dbReference type="EMBL" id="PGCJ01000244">
    <property type="protein sequence ID" value="PLW36137.1"/>
    <property type="molecule type" value="Genomic_DNA"/>
</dbReference>
<feature type="signal peptide" evidence="1">
    <location>
        <begin position="1"/>
        <end position="21"/>
    </location>
</feature>
<organism evidence="2 3">
    <name type="scientific">Puccinia coronata f. sp. avenae</name>
    <dbReference type="NCBI Taxonomy" id="200324"/>
    <lineage>
        <taxon>Eukaryota</taxon>
        <taxon>Fungi</taxon>
        <taxon>Dikarya</taxon>
        <taxon>Basidiomycota</taxon>
        <taxon>Pucciniomycotina</taxon>
        <taxon>Pucciniomycetes</taxon>
        <taxon>Pucciniales</taxon>
        <taxon>Pucciniaceae</taxon>
        <taxon>Puccinia</taxon>
    </lineage>
</organism>